<dbReference type="Proteomes" id="UP001203410">
    <property type="component" value="Unassembled WGS sequence"/>
</dbReference>
<keyword evidence="8" id="KW-1185">Reference proteome</keyword>
<evidence type="ECO:0000256" key="6">
    <source>
        <dbReference type="RuleBase" id="RU000382"/>
    </source>
</evidence>
<dbReference type="InterPro" id="IPR015421">
    <property type="entry name" value="PyrdxlP-dep_Trfase_major"/>
</dbReference>
<evidence type="ECO:0000256" key="1">
    <source>
        <dbReference type="ARBA" id="ARBA00001933"/>
    </source>
</evidence>
<evidence type="ECO:0000256" key="4">
    <source>
        <dbReference type="ARBA" id="ARBA00022898"/>
    </source>
</evidence>
<name>A0ABT0RT04_9SPHN</name>
<keyword evidence="7" id="KW-0032">Aminotransferase</keyword>
<evidence type="ECO:0000313" key="8">
    <source>
        <dbReference type="Proteomes" id="UP001203410"/>
    </source>
</evidence>
<dbReference type="InterPro" id="IPR010977">
    <property type="entry name" value="Aromatic_deC"/>
</dbReference>
<keyword evidence="4 6" id="KW-0663">Pyridoxal phosphate</keyword>
<dbReference type="Gene3D" id="3.90.1150.10">
    <property type="entry name" value="Aspartate Aminotransferase, domain 1"/>
    <property type="match status" value="1"/>
</dbReference>
<dbReference type="RefSeq" id="WP_249903486.1">
    <property type="nucleotide sequence ID" value="NZ_JAMGBA010000001.1"/>
</dbReference>
<keyword evidence="5 6" id="KW-0456">Lyase</keyword>
<keyword evidence="3" id="KW-0210">Decarboxylase</keyword>
<evidence type="ECO:0000256" key="2">
    <source>
        <dbReference type="ARBA" id="ARBA00009533"/>
    </source>
</evidence>
<comment type="caution">
    <text evidence="7">The sequence shown here is derived from an EMBL/GenBank/DDBJ whole genome shotgun (WGS) entry which is preliminary data.</text>
</comment>
<dbReference type="Gene3D" id="3.40.640.10">
    <property type="entry name" value="Type I PLP-dependent aspartate aminotransferase-like (Major domain)"/>
    <property type="match status" value="1"/>
</dbReference>
<dbReference type="EMBL" id="JAMGBA010000001">
    <property type="protein sequence ID" value="MCL6698147.1"/>
    <property type="molecule type" value="Genomic_DNA"/>
</dbReference>
<protein>
    <submittedName>
        <fullName evidence="7">Aminotransferase class V-fold PLP-dependent enzyme</fullName>
    </submittedName>
</protein>
<proteinExistence type="inferred from homology"/>
<accession>A0ABT0RT04</accession>
<dbReference type="PANTHER" id="PTHR11999:SF70">
    <property type="entry name" value="MIP05841P"/>
    <property type="match status" value="1"/>
</dbReference>
<gene>
    <name evidence="7" type="ORF">LZ496_05035</name>
</gene>
<sequence length="481" mass="51989">MNVEQLRAELEALKTEMRPLEPDEGERRVLGDKVLGHALGYLESIPDAPTNNEWEGVFAQRLDPEFTEEGRDPDALLSYFGQCVNEPGFTTTSPRFMAYIPGGGLFHSALGDFLAAVSNKYSGFASASPGAVRLENACTAWLGEVIGYPKTNAGTLTSGGSIANLTAIVAAREARDPDGGGAVYTTRFAHYCVDKALHIAGRGRAPKRLIDTDDRCRMSVAALEAAIERDIADGIRPWLVIASAGTIDTGSVDPLPAIAEVCRRHDVWFHVDGAYGGLFALCEEGREKVRGIELADSVALDPHKTLFLPYGTGAALVRDGDQLRKAFSASAEYIRPLGESEVGPSPADLSPELTRHFRALRLWLPLQMAGVAAFRAAQREKLLLAQYFHALLSQLPDFDAGPPPDLSVVAFRYAPDGMDCDAASERLLQILQQEGRVMLSGTRIDGKYFIRCAILSFRSHAEHVDEAIGAIARAADAVKHG</sequence>
<dbReference type="PANTHER" id="PTHR11999">
    <property type="entry name" value="GROUP II PYRIDOXAL-5-PHOSPHATE DECARBOXYLASE"/>
    <property type="match status" value="1"/>
</dbReference>
<reference evidence="7 8" key="1">
    <citation type="submission" date="2022-05" db="EMBL/GenBank/DDBJ databases">
        <authorList>
            <person name="Jo J.-H."/>
            <person name="Im W.-T."/>
        </authorList>
    </citation>
    <scope>NUCLEOTIDE SEQUENCE [LARGE SCALE GENOMIC DNA]</scope>
    <source>
        <strain evidence="7 8">NSE70-1</strain>
    </source>
</reference>
<dbReference type="InterPro" id="IPR015422">
    <property type="entry name" value="PyrdxlP-dep_Trfase_small"/>
</dbReference>
<dbReference type="PRINTS" id="PR00800">
    <property type="entry name" value="YHDCRBOXLASE"/>
</dbReference>
<dbReference type="SUPFAM" id="SSF53383">
    <property type="entry name" value="PLP-dependent transferases"/>
    <property type="match status" value="1"/>
</dbReference>
<keyword evidence="7" id="KW-0808">Transferase</keyword>
<evidence type="ECO:0000256" key="5">
    <source>
        <dbReference type="ARBA" id="ARBA00023239"/>
    </source>
</evidence>
<dbReference type="GO" id="GO:0008483">
    <property type="term" value="F:transaminase activity"/>
    <property type="evidence" value="ECO:0007669"/>
    <property type="project" value="UniProtKB-KW"/>
</dbReference>
<comment type="similarity">
    <text evidence="2 6">Belongs to the group II decarboxylase family.</text>
</comment>
<evidence type="ECO:0000313" key="7">
    <source>
        <dbReference type="EMBL" id="MCL6698147.1"/>
    </source>
</evidence>
<comment type="cofactor">
    <cofactor evidence="1 6">
        <name>pyridoxal 5'-phosphate</name>
        <dbReference type="ChEBI" id="CHEBI:597326"/>
    </cofactor>
</comment>
<evidence type="ECO:0000256" key="3">
    <source>
        <dbReference type="ARBA" id="ARBA00022793"/>
    </source>
</evidence>
<dbReference type="Pfam" id="PF00282">
    <property type="entry name" value="Pyridoxal_deC"/>
    <property type="match status" value="1"/>
</dbReference>
<organism evidence="7 8">
    <name type="scientific">Sphingomonas caseinilyticus</name>
    <dbReference type="NCBI Taxonomy" id="2908205"/>
    <lineage>
        <taxon>Bacteria</taxon>
        <taxon>Pseudomonadati</taxon>
        <taxon>Pseudomonadota</taxon>
        <taxon>Alphaproteobacteria</taxon>
        <taxon>Sphingomonadales</taxon>
        <taxon>Sphingomonadaceae</taxon>
        <taxon>Sphingomonas</taxon>
    </lineage>
</organism>
<dbReference type="InterPro" id="IPR002129">
    <property type="entry name" value="PyrdxlP-dep_de-COase"/>
</dbReference>
<dbReference type="InterPro" id="IPR015424">
    <property type="entry name" value="PyrdxlP-dep_Trfase"/>
</dbReference>